<dbReference type="RefSeq" id="WP_143712200.1">
    <property type="nucleotide sequence ID" value="NZ_JAGSGB010000001.1"/>
</dbReference>
<evidence type="ECO:0008006" key="4">
    <source>
        <dbReference type="Google" id="ProtNLM"/>
    </source>
</evidence>
<dbReference type="SUPFAM" id="SSF111369">
    <property type="entry name" value="HlyD-like secretion proteins"/>
    <property type="match status" value="1"/>
</dbReference>
<keyword evidence="1" id="KW-0732">Signal</keyword>
<dbReference type="PANTHER" id="PTHR30469">
    <property type="entry name" value="MULTIDRUG RESISTANCE PROTEIN MDTA"/>
    <property type="match status" value="1"/>
</dbReference>
<evidence type="ECO:0000313" key="3">
    <source>
        <dbReference type="Proteomes" id="UP000824621"/>
    </source>
</evidence>
<dbReference type="PROSITE" id="PS51257">
    <property type="entry name" value="PROKAR_LIPOPROTEIN"/>
    <property type="match status" value="1"/>
</dbReference>
<protein>
    <recommendedName>
        <fullName evidence="4">Biotin/lipoyl-binding protein</fullName>
    </recommendedName>
</protein>
<evidence type="ECO:0000256" key="1">
    <source>
        <dbReference type="SAM" id="SignalP"/>
    </source>
</evidence>
<sequence>MSWPVRILAVLTTAASLLSACSDAESANVVASAEPEAEPVEIVTANLTQLAKPVEAFGTIAARQSSAIGALVEGPVRVFVQVGDRVSKGDPLLRVRRSYCERRVEEAEAAVALARAQTEQSERQLERVAALAPRVHINGESGTG</sequence>
<reference evidence="2 3" key="1">
    <citation type="submission" date="2021-04" db="EMBL/GenBank/DDBJ databases">
        <authorList>
            <person name="Pira H."/>
            <person name="Risdian C."/>
            <person name="Wink J."/>
        </authorList>
    </citation>
    <scope>NUCLEOTIDE SEQUENCE [LARGE SCALE GENOMIC DNA]</scope>
    <source>
        <strain evidence="2 3">DSM 107782</strain>
    </source>
</reference>
<proteinExistence type="predicted"/>
<dbReference type="Gene3D" id="2.40.50.100">
    <property type="match status" value="1"/>
</dbReference>
<gene>
    <name evidence="2" type="ORF">KCN53_00520</name>
</gene>
<accession>A0ABS7WGC3</accession>
<dbReference type="Proteomes" id="UP000824621">
    <property type="component" value="Unassembled WGS sequence"/>
</dbReference>
<dbReference type="EMBL" id="JAGSGB010000001">
    <property type="protein sequence ID" value="MBZ6377111.1"/>
    <property type="molecule type" value="Genomic_DNA"/>
</dbReference>
<keyword evidence="3" id="KW-1185">Reference proteome</keyword>
<dbReference type="Gene3D" id="1.10.287.470">
    <property type="entry name" value="Helix hairpin bin"/>
    <property type="match status" value="1"/>
</dbReference>
<feature type="signal peptide" evidence="1">
    <location>
        <begin position="1"/>
        <end position="26"/>
    </location>
</feature>
<name>A0ABS7WGC3_9SPHN</name>
<organism evidence="2 3">
    <name type="scientific">Pacificimonas aurantium</name>
    <dbReference type="NCBI Taxonomy" id="1250540"/>
    <lineage>
        <taxon>Bacteria</taxon>
        <taxon>Pseudomonadati</taxon>
        <taxon>Pseudomonadota</taxon>
        <taxon>Alphaproteobacteria</taxon>
        <taxon>Sphingomonadales</taxon>
        <taxon>Sphingosinicellaceae</taxon>
        <taxon>Pacificimonas</taxon>
    </lineage>
</organism>
<feature type="chain" id="PRO_5046898876" description="Biotin/lipoyl-binding protein" evidence="1">
    <location>
        <begin position="27"/>
        <end position="144"/>
    </location>
</feature>
<dbReference type="PANTHER" id="PTHR30469:SF38">
    <property type="entry name" value="HLYD FAMILY SECRETION PROTEIN"/>
    <property type="match status" value="1"/>
</dbReference>
<evidence type="ECO:0000313" key="2">
    <source>
        <dbReference type="EMBL" id="MBZ6377111.1"/>
    </source>
</evidence>
<comment type="caution">
    <text evidence="2">The sequence shown here is derived from an EMBL/GenBank/DDBJ whole genome shotgun (WGS) entry which is preliminary data.</text>
</comment>